<accession>A0A8S5S3J2</accession>
<name>A0A8S5S3J2_9CAUD</name>
<evidence type="ECO:0000313" key="1">
    <source>
        <dbReference type="EMBL" id="DAF45513.1"/>
    </source>
</evidence>
<sequence length="37" mass="4300">MYTYGISAIFAVGTRRIELVFQRFEIRPKLPLLLGTE</sequence>
<reference evidence="1" key="1">
    <citation type="journal article" date="2021" name="Proc. Natl. Acad. Sci. U.S.A.">
        <title>A Catalog of Tens of Thousands of Viruses from Human Metagenomes Reveals Hidden Associations with Chronic Diseases.</title>
        <authorList>
            <person name="Tisza M.J."/>
            <person name="Buck C.B."/>
        </authorList>
    </citation>
    <scope>NUCLEOTIDE SEQUENCE</scope>
    <source>
        <strain evidence="1">CtBLh2</strain>
    </source>
</reference>
<dbReference type="EMBL" id="BK032514">
    <property type="protein sequence ID" value="DAF45513.1"/>
    <property type="molecule type" value="Genomic_DNA"/>
</dbReference>
<protein>
    <submittedName>
        <fullName evidence="1">Uncharacterized protein</fullName>
    </submittedName>
</protein>
<organism evidence="1">
    <name type="scientific">Siphoviridae sp. ctBLh2</name>
    <dbReference type="NCBI Taxonomy" id="2827803"/>
    <lineage>
        <taxon>Viruses</taxon>
        <taxon>Duplodnaviria</taxon>
        <taxon>Heunggongvirae</taxon>
        <taxon>Uroviricota</taxon>
        <taxon>Caudoviricetes</taxon>
    </lineage>
</organism>
<proteinExistence type="predicted"/>